<dbReference type="CDD" id="cd00086">
    <property type="entry name" value="homeodomain"/>
    <property type="match status" value="1"/>
</dbReference>
<evidence type="ECO:0000256" key="3">
    <source>
        <dbReference type="ARBA" id="ARBA00023015"/>
    </source>
</evidence>
<dbReference type="InterPro" id="IPR017970">
    <property type="entry name" value="Homeobox_CS"/>
</dbReference>
<dbReference type="PROSITE" id="PS00027">
    <property type="entry name" value="HOMEOBOX_1"/>
    <property type="match status" value="1"/>
</dbReference>
<organism evidence="15 16">
    <name type="scientific">Citrullus colocynthis</name>
    <name type="common">colocynth</name>
    <dbReference type="NCBI Taxonomy" id="252529"/>
    <lineage>
        <taxon>Eukaryota</taxon>
        <taxon>Viridiplantae</taxon>
        <taxon>Streptophyta</taxon>
        <taxon>Embryophyta</taxon>
        <taxon>Tracheophyta</taxon>
        <taxon>Spermatophyta</taxon>
        <taxon>Magnoliopsida</taxon>
        <taxon>eudicotyledons</taxon>
        <taxon>Gunneridae</taxon>
        <taxon>Pentapetalae</taxon>
        <taxon>rosids</taxon>
        <taxon>fabids</taxon>
        <taxon>Cucurbitales</taxon>
        <taxon>Cucurbitaceae</taxon>
        <taxon>Benincaseae</taxon>
        <taxon>Citrullus</taxon>
    </lineage>
</organism>
<feature type="domain" description="START" evidence="14">
    <location>
        <begin position="332"/>
        <end position="564"/>
    </location>
</feature>
<dbReference type="PANTHER" id="PTHR45654:SF5">
    <property type="entry name" value="HOMEOBOX-LEUCINE ZIPPER PROTEIN ANTHOCYANINLESS 2-RELATED"/>
    <property type="match status" value="1"/>
</dbReference>
<evidence type="ECO:0000256" key="1">
    <source>
        <dbReference type="ARBA" id="ARBA00004123"/>
    </source>
</evidence>
<dbReference type="PROSITE" id="PS50848">
    <property type="entry name" value="START"/>
    <property type="match status" value="1"/>
</dbReference>
<dbReference type="SUPFAM" id="SSF46689">
    <property type="entry name" value="Homeodomain-like"/>
    <property type="match status" value="1"/>
</dbReference>
<evidence type="ECO:0000256" key="11">
    <source>
        <dbReference type="SAM" id="Coils"/>
    </source>
</evidence>
<evidence type="ECO:0000256" key="5">
    <source>
        <dbReference type="ARBA" id="ARBA00023125"/>
    </source>
</evidence>
<evidence type="ECO:0000256" key="10">
    <source>
        <dbReference type="RuleBase" id="RU000682"/>
    </source>
</evidence>
<accession>A0ABP0YI44</accession>
<evidence type="ECO:0000256" key="4">
    <source>
        <dbReference type="ARBA" id="ARBA00023054"/>
    </source>
</evidence>
<dbReference type="InterPro" id="IPR009057">
    <property type="entry name" value="Homeodomain-like_sf"/>
</dbReference>
<keyword evidence="8 9" id="KW-0539">Nucleus</keyword>
<evidence type="ECO:0000256" key="8">
    <source>
        <dbReference type="ARBA" id="ARBA00023242"/>
    </source>
</evidence>
<dbReference type="Pfam" id="PF00046">
    <property type="entry name" value="Homeodomain"/>
    <property type="match status" value="1"/>
</dbReference>
<evidence type="ECO:0000313" key="16">
    <source>
        <dbReference type="Proteomes" id="UP001642487"/>
    </source>
</evidence>
<keyword evidence="16" id="KW-1185">Reference proteome</keyword>
<feature type="DNA-binding region" description="Homeobox" evidence="9">
    <location>
        <begin position="133"/>
        <end position="192"/>
    </location>
</feature>
<feature type="region of interest" description="Disordered" evidence="12">
    <location>
        <begin position="104"/>
        <end position="141"/>
    </location>
</feature>
<keyword evidence="4 11" id="KW-0175">Coiled coil</keyword>
<dbReference type="SMART" id="SM00234">
    <property type="entry name" value="START"/>
    <property type="match status" value="1"/>
</dbReference>
<dbReference type="Pfam" id="PF25797">
    <property type="entry name" value="PDF2_C"/>
    <property type="match status" value="1"/>
</dbReference>
<evidence type="ECO:0000256" key="6">
    <source>
        <dbReference type="ARBA" id="ARBA00023155"/>
    </source>
</evidence>
<sequence>MVRVMRNFIEIEIRVRYELEGNEEKKEFSCLVPFGFCTVLQLISGRRKCSKDRDRESFLAYSIPSSMPSSSEFSSSLRKMDGYGEVCLLGDGFDPTGIVRIREDGYDSRSGSDNIDGAVSGDDQDANEEQPPKRKKYHRHTPHQIQELEIFFKECPHPDDKQRSELSRRLGLETKQVKFWFQNRRTQMKTQIERHENAILKQENDKLRAENSVMKDAISNPTCNTCGGPSIPVHLSFEEHQLRIENARLRDELHRLYAVTNKFLGWPIVPFANHGSSPSSDSCLELSVGRNGIGNLSTVPDSMGLNLGNELFNAGPVMPVSKPEIGMLSNDIPLERTIYVDLALAAMNELVKMAQMDGPLWIRSRDGKETLNLDEYSRTFPSSAGMKHSNWTTEVTRDTTMVIINSLALVETLMDANRWAEMFPCLIARATTIDVISSGMGGTRNGALQLMHAELRVLSPLVPVRTLKFLRFCKQHADGLWAVVDVSIGEGSNSNSFFGCRRLPSGCVVQDMPNGFSKVTWVEHTEYDETVIHQLYRQLISSGSGFGSQRWLATLQRQCDCLAILMSSTIPSEDPAGISPCGRRSMLKLSQRMVDNFCSGVCSSTLHKWDKLVVGNISEDVKVMARKSINDPGEPPGIVLSAATSVWMPVTQQRLFAFLQDECLRSEWDILSNSRPMLEMLRISKGQGPDNRVSLLRANPMNANESTMFILQETWTDVSGSLVVYAPVDTSSVNLVMRGGDSAYVSLLPSGFAILPNGPPNYACTNDQDGSVKSVVNSGHGGGCLLTVAFQILVNSLPTAKLTVESVETVNNLISCTIQKIKTALRIS</sequence>
<evidence type="ECO:0000256" key="9">
    <source>
        <dbReference type="PROSITE-ProRule" id="PRU00108"/>
    </source>
</evidence>
<dbReference type="PROSITE" id="PS50071">
    <property type="entry name" value="HOMEOBOX_2"/>
    <property type="match status" value="1"/>
</dbReference>
<evidence type="ECO:0000256" key="2">
    <source>
        <dbReference type="ARBA" id="ARBA00006789"/>
    </source>
</evidence>
<feature type="domain" description="Homeobox" evidence="13">
    <location>
        <begin position="131"/>
        <end position="191"/>
    </location>
</feature>
<dbReference type="SUPFAM" id="SSF55961">
    <property type="entry name" value="Bet v1-like"/>
    <property type="match status" value="2"/>
</dbReference>
<dbReference type="InterPro" id="IPR042160">
    <property type="entry name" value="HD-Zip_IV"/>
</dbReference>
<keyword evidence="5 9" id="KW-0238">DNA-binding</keyword>
<dbReference type="InterPro" id="IPR002913">
    <property type="entry name" value="START_lipid-bd_dom"/>
</dbReference>
<reference evidence="15 16" key="1">
    <citation type="submission" date="2024-03" db="EMBL/GenBank/DDBJ databases">
        <authorList>
            <person name="Gkanogiannis A."/>
            <person name="Becerra Lopez-Lavalle L."/>
        </authorList>
    </citation>
    <scope>NUCLEOTIDE SEQUENCE [LARGE SCALE GENOMIC DNA]</scope>
</reference>
<evidence type="ECO:0000313" key="15">
    <source>
        <dbReference type="EMBL" id="CAK9318292.1"/>
    </source>
</evidence>
<evidence type="ECO:0000259" key="13">
    <source>
        <dbReference type="PROSITE" id="PS50071"/>
    </source>
</evidence>
<dbReference type="EMBL" id="OZ021737">
    <property type="protein sequence ID" value="CAK9318292.1"/>
    <property type="molecule type" value="Genomic_DNA"/>
</dbReference>
<evidence type="ECO:0000256" key="12">
    <source>
        <dbReference type="SAM" id="MobiDB-lite"/>
    </source>
</evidence>
<dbReference type="Gene3D" id="1.10.10.60">
    <property type="entry name" value="Homeodomain-like"/>
    <property type="match status" value="1"/>
</dbReference>
<evidence type="ECO:0000259" key="14">
    <source>
        <dbReference type="PROSITE" id="PS50848"/>
    </source>
</evidence>
<dbReference type="Pfam" id="PF01852">
    <property type="entry name" value="START"/>
    <property type="match status" value="1"/>
</dbReference>
<comment type="similarity">
    <text evidence="2">Belongs to the HD-ZIP homeobox family. Class IV subfamily.</text>
</comment>
<name>A0ABP0YI44_9ROSI</name>
<dbReference type="InterPro" id="IPR001356">
    <property type="entry name" value="HD"/>
</dbReference>
<evidence type="ECO:0000256" key="7">
    <source>
        <dbReference type="ARBA" id="ARBA00023163"/>
    </source>
</evidence>
<keyword evidence="3" id="KW-0805">Transcription regulation</keyword>
<dbReference type="SMART" id="SM00389">
    <property type="entry name" value="HOX"/>
    <property type="match status" value="1"/>
</dbReference>
<dbReference type="InterPro" id="IPR057993">
    <property type="entry name" value="HD-Zip_IV_C"/>
</dbReference>
<gene>
    <name evidence="15" type="ORF">CITCOLO1_LOCUS10256</name>
</gene>
<dbReference type="PANTHER" id="PTHR45654">
    <property type="entry name" value="HOMEOBOX-LEUCINE ZIPPER PROTEIN MERISTEM L1"/>
    <property type="match status" value="1"/>
</dbReference>
<comment type="subcellular location">
    <subcellularLocation>
        <location evidence="1 9 10">Nucleus</location>
    </subcellularLocation>
</comment>
<evidence type="ECO:0008006" key="17">
    <source>
        <dbReference type="Google" id="ProtNLM"/>
    </source>
</evidence>
<keyword evidence="6 9" id="KW-0371">Homeobox</keyword>
<protein>
    <recommendedName>
        <fullName evidence="17">Homeobox-leucine zipper protein ANTHOCYANINLESS 2</fullName>
    </recommendedName>
</protein>
<dbReference type="Proteomes" id="UP001642487">
    <property type="component" value="Chromosome 3"/>
</dbReference>
<keyword evidence="7" id="KW-0804">Transcription</keyword>
<dbReference type="CDD" id="cd08875">
    <property type="entry name" value="START_ArGLABRA2_like"/>
    <property type="match status" value="1"/>
</dbReference>
<proteinExistence type="inferred from homology"/>
<feature type="coiled-coil region" evidence="11">
    <location>
        <begin position="185"/>
        <end position="217"/>
    </location>
</feature>